<dbReference type="eggNOG" id="COG4995">
    <property type="taxonomic scope" value="Bacteria"/>
</dbReference>
<dbReference type="RefSeq" id="WP_008189803.1">
    <property type="nucleotide sequence ID" value="NZ_GL890970.1"/>
</dbReference>
<protein>
    <recommendedName>
        <fullName evidence="2">CHAT domain-containing protein</fullName>
    </recommendedName>
</protein>
<dbReference type="Proteomes" id="UP000003959">
    <property type="component" value="Unassembled WGS sequence"/>
</dbReference>
<gene>
    <name evidence="3" type="ORF">LYNGBM3L_67770</name>
</gene>
<dbReference type="SMART" id="SM00028">
    <property type="entry name" value="TPR"/>
    <property type="match status" value="5"/>
</dbReference>
<keyword evidence="4" id="KW-1185">Reference proteome</keyword>
<accession>F4Y1C6</accession>
<evidence type="ECO:0000313" key="4">
    <source>
        <dbReference type="Proteomes" id="UP000003959"/>
    </source>
</evidence>
<dbReference type="OrthoDB" id="448399at2"/>
<keyword evidence="1" id="KW-0802">TPR repeat</keyword>
<dbReference type="AlphaFoldDB" id="F4Y1C6"/>
<organism evidence="3 4">
    <name type="scientific">Moorena producens 3L</name>
    <dbReference type="NCBI Taxonomy" id="489825"/>
    <lineage>
        <taxon>Bacteria</taxon>
        <taxon>Bacillati</taxon>
        <taxon>Cyanobacteriota</taxon>
        <taxon>Cyanophyceae</taxon>
        <taxon>Coleofasciculales</taxon>
        <taxon>Coleofasciculaceae</taxon>
        <taxon>Moorena</taxon>
    </lineage>
</organism>
<dbReference type="Pfam" id="PF12770">
    <property type="entry name" value="CHAT"/>
    <property type="match status" value="1"/>
</dbReference>
<dbReference type="HOGENOM" id="CLU_002404_0_0_3"/>
<dbReference type="EMBL" id="GL890970">
    <property type="protein sequence ID" value="EGJ29068.1"/>
    <property type="molecule type" value="Genomic_DNA"/>
</dbReference>
<name>F4Y1C6_9CYAN</name>
<dbReference type="PANTHER" id="PTHR10098">
    <property type="entry name" value="RAPSYN-RELATED"/>
    <property type="match status" value="1"/>
</dbReference>
<evidence type="ECO:0000256" key="1">
    <source>
        <dbReference type="PROSITE-ProRule" id="PRU00339"/>
    </source>
</evidence>
<dbReference type="PROSITE" id="PS50005">
    <property type="entry name" value="TPR"/>
    <property type="match status" value="2"/>
</dbReference>
<feature type="domain" description="CHAT" evidence="2">
    <location>
        <begin position="639"/>
        <end position="920"/>
    </location>
</feature>
<evidence type="ECO:0000313" key="3">
    <source>
        <dbReference type="EMBL" id="EGJ29068.1"/>
    </source>
</evidence>
<dbReference type="InterPro" id="IPR019734">
    <property type="entry name" value="TPR_rpt"/>
</dbReference>
<dbReference type="InterPro" id="IPR011990">
    <property type="entry name" value="TPR-like_helical_dom_sf"/>
</dbReference>
<reference evidence="4" key="1">
    <citation type="journal article" date="2011" name="Proc. Natl. Acad. Sci. U.S.A.">
        <title>Genomic insights into the physiology and ecology of the marine filamentous cyanobacterium Lyngbya majuscula.</title>
        <authorList>
            <person name="Jones A.C."/>
            <person name="Monroe E.A."/>
            <person name="Podell S."/>
            <person name="Hess W.R."/>
            <person name="Klages S."/>
            <person name="Esquenazi E."/>
            <person name="Niessen S."/>
            <person name="Hoover H."/>
            <person name="Rothmann M."/>
            <person name="Lasken R.S."/>
            <person name="Yates J.R.III."/>
            <person name="Reinhardt R."/>
            <person name="Kube M."/>
            <person name="Burkart M.D."/>
            <person name="Allen E.E."/>
            <person name="Dorrestein P.C."/>
            <person name="Gerwick W.H."/>
            <person name="Gerwick L."/>
        </authorList>
    </citation>
    <scope>NUCLEOTIDE SEQUENCE [LARGE SCALE GENOMIC DNA]</scope>
    <source>
        <strain evidence="4">3L</strain>
    </source>
</reference>
<dbReference type="Pfam" id="PF13181">
    <property type="entry name" value="TPR_8"/>
    <property type="match status" value="1"/>
</dbReference>
<sequence>MSSKPKSRSDRFLGILFLFSLTVCIGLGHLPSIAQPAEPGNMATTQAANPSQLVEQGVEYYQAGDYQGAIEPWQNALKLYQQSNNYTNSAIVRENLARAYQKIGHIQEAISNWEQAILDYQQLRNWQQMGRMKTELAQAYNSFGQPRKAIALLCGAPDTDENYKNKPSCVKDSALKVARAHQDWKGEAAALGSMGNAYILRGDYDQGIQYLQTGLGIDKNVEFDISPQHTKDCRIDRLGKNYTAKISADSPYGSSFLNDLGNAYFSKAQRWERWASSAKERSAKETEDKFTENANNNYNQAQNCFQQSLKVARTQNDQPAQMRALRNLIQLSYRPQESISIERNQWIQDAQELFNELPDSQDKVYAAIDLAKLEQPMTVVNDTSQHNSCGKRQLEGETETLLNQAISIARHLKDYRSESFALGELGHLYYCRQDYNNALKFTQKAWWMADQNLSAKDSLYLWQWQLGQIFQAQGNEVKAVNAYKEAIATLNDIRKELLIAERDLQFDFRDAINPLHRELAKLRLERAELLPKDSKEYPDELKSALETIDSLKLAELQNYFGNDCALILISQKRVDELVGEKTAVFSSIILSDRTGILVSLPKGEKRLEWINVDSQTLREEINQFRRGLERRRDINYNLKPAQELYKKIIAPFTKYLKSAQIETLVFIQDGILRSIPMAALHDGEKFLVETYAIATTPSLKLTNPQALNRQKLRVLALGLTQESEVNGQGFSALTNVESELKAVETQFPGSKTLLNQDFTQERLEEELAQTVYPILHIATHGQFSAIREDTFLVTGNNDKLTLDDLENTISGVSRKPDSGELLALTACQTAVGDDRAALGLAGIAVRAGVSSALASLWSVNDASTAQLVTEFYANLRRPGVSKAEALRAAQRKLIEAEDTEEINDQYAHPAYWAPFILIGNWL</sequence>
<dbReference type="InterPro" id="IPR024983">
    <property type="entry name" value="CHAT_dom"/>
</dbReference>
<dbReference type="Gene3D" id="1.25.40.10">
    <property type="entry name" value="Tetratricopeptide repeat domain"/>
    <property type="match status" value="3"/>
</dbReference>
<proteinExistence type="predicted"/>
<dbReference type="eggNOG" id="COG0457">
    <property type="taxonomic scope" value="Bacteria"/>
</dbReference>
<evidence type="ECO:0000259" key="2">
    <source>
        <dbReference type="Pfam" id="PF12770"/>
    </source>
</evidence>
<dbReference type="SUPFAM" id="SSF48452">
    <property type="entry name" value="TPR-like"/>
    <property type="match status" value="2"/>
</dbReference>
<feature type="repeat" description="TPR" evidence="1">
    <location>
        <begin position="188"/>
        <end position="221"/>
    </location>
</feature>
<feature type="repeat" description="TPR" evidence="1">
    <location>
        <begin position="50"/>
        <end position="83"/>
    </location>
</feature>